<dbReference type="GO" id="GO:0030246">
    <property type="term" value="F:carbohydrate binding"/>
    <property type="evidence" value="ECO:0007669"/>
    <property type="project" value="InterPro"/>
</dbReference>
<accession>A0A1V0UWA8</accession>
<dbReference type="EMBL" id="CP020557">
    <property type="protein sequence ID" value="ARF69381.1"/>
    <property type="molecule type" value="Genomic_DNA"/>
</dbReference>
<gene>
    <name evidence="1" type="ORF">B7C51_18515</name>
</gene>
<dbReference type="AlphaFoldDB" id="A0A1V0UWA8"/>
<evidence type="ECO:0000313" key="1">
    <source>
        <dbReference type="EMBL" id="ARF69381.1"/>
    </source>
</evidence>
<proteinExistence type="predicted"/>
<reference evidence="1 2" key="1">
    <citation type="submission" date="2017-03" db="EMBL/GenBank/DDBJ databases">
        <title>Paenibacillus larvae genome sequencing.</title>
        <authorList>
            <person name="Dingman D.W."/>
        </authorList>
    </citation>
    <scope>NUCLEOTIDE SEQUENCE [LARGE SCALE GENOMIC DNA]</scope>
    <source>
        <strain evidence="1 2">SAG 10367</strain>
    </source>
</reference>
<sequence length="206" mass="23600">MFNTGPRAYNGSIETVVFTKNSKFRLVTTEGKSLPFDVIDQTYLSGGKQIVVTAEGERESEVPGYYRTVLTLLVNEVPSMGYTALIVQEKDESMQQIEETKETFIQNSLLKLSFAHGKLALENVRTNEKMEKLLKIIYGSHFQQEYADELKKLVKEWQNKKWTTSHPISEKNVYLITYGDSIYEEGVPTLVTLQKFLSSKPYFMIS</sequence>
<dbReference type="SUPFAM" id="SSF74650">
    <property type="entry name" value="Galactose mutarotase-like"/>
    <property type="match status" value="1"/>
</dbReference>
<dbReference type="GO" id="GO:0005975">
    <property type="term" value="P:carbohydrate metabolic process"/>
    <property type="evidence" value="ECO:0007669"/>
    <property type="project" value="InterPro"/>
</dbReference>
<organism evidence="1 2">
    <name type="scientific">Paenibacillus larvae subsp. pulvifaciens</name>
    <dbReference type="NCBI Taxonomy" id="1477"/>
    <lineage>
        <taxon>Bacteria</taxon>
        <taxon>Bacillati</taxon>
        <taxon>Bacillota</taxon>
        <taxon>Bacilli</taxon>
        <taxon>Bacillales</taxon>
        <taxon>Paenibacillaceae</taxon>
        <taxon>Paenibacillus</taxon>
    </lineage>
</organism>
<evidence type="ECO:0000313" key="2">
    <source>
        <dbReference type="Proteomes" id="UP000192727"/>
    </source>
</evidence>
<dbReference type="GO" id="GO:0003824">
    <property type="term" value="F:catalytic activity"/>
    <property type="evidence" value="ECO:0007669"/>
    <property type="project" value="InterPro"/>
</dbReference>
<protein>
    <submittedName>
        <fullName evidence="1">Uncharacterized protein</fullName>
    </submittedName>
</protein>
<dbReference type="InterPro" id="IPR011013">
    <property type="entry name" value="Gal_mutarotase_sf_dom"/>
</dbReference>
<dbReference type="Proteomes" id="UP000192727">
    <property type="component" value="Chromosome"/>
</dbReference>
<name>A0A1V0UWA8_9BACL</name>